<gene>
    <name evidence="9" type="ORF">FIV42_22625</name>
</gene>
<evidence type="ECO:0000313" key="10">
    <source>
        <dbReference type="Proteomes" id="UP000315995"/>
    </source>
</evidence>
<dbReference type="InterPro" id="IPR050660">
    <property type="entry name" value="NEK_Ser/Thr_kinase"/>
</dbReference>
<evidence type="ECO:0000256" key="5">
    <source>
        <dbReference type="ARBA" id="ARBA00022777"/>
    </source>
</evidence>
<dbReference type="SMART" id="SM00220">
    <property type="entry name" value="S_TKc"/>
    <property type="match status" value="1"/>
</dbReference>
<dbReference type="AlphaFoldDB" id="A0A4Y6PYN6"/>
<dbReference type="PANTHER" id="PTHR43671">
    <property type="entry name" value="SERINE/THREONINE-PROTEIN KINASE NEK"/>
    <property type="match status" value="1"/>
</dbReference>
<keyword evidence="5" id="KW-0418">Kinase</keyword>
<reference evidence="9 10" key="1">
    <citation type="submission" date="2019-06" db="EMBL/GenBank/DDBJ databases">
        <title>Persicimonas caeni gen. nov., sp. nov., a predatory bacterium isolated from solar saltern.</title>
        <authorList>
            <person name="Wang S."/>
        </authorList>
    </citation>
    <scope>NUCLEOTIDE SEQUENCE [LARGE SCALE GENOMIC DNA]</scope>
    <source>
        <strain evidence="9 10">YN101</strain>
    </source>
</reference>
<dbReference type="SUPFAM" id="SSF56112">
    <property type="entry name" value="Protein kinase-like (PK-like)"/>
    <property type="match status" value="1"/>
</dbReference>
<dbReference type="OrthoDB" id="5476445at2"/>
<evidence type="ECO:0000256" key="2">
    <source>
        <dbReference type="ARBA" id="ARBA00012513"/>
    </source>
</evidence>
<dbReference type="Gene3D" id="3.40.50.300">
    <property type="entry name" value="P-loop containing nucleotide triphosphate hydrolases"/>
    <property type="match status" value="1"/>
</dbReference>
<dbReference type="Pfam" id="PF00069">
    <property type="entry name" value="Pkinase"/>
    <property type="match status" value="2"/>
</dbReference>
<keyword evidence="10" id="KW-1185">Reference proteome</keyword>
<dbReference type="PROSITE" id="PS50011">
    <property type="entry name" value="PROTEIN_KINASE_DOM"/>
    <property type="match status" value="1"/>
</dbReference>
<protein>
    <recommendedName>
        <fullName evidence="2">non-specific serine/threonine protein kinase</fullName>
        <ecNumber evidence="2">2.7.11.1</ecNumber>
    </recommendedName>
</protein>
<dbReference type="GO" id="GO:0005524">
    <property type="term" value="F:ATP binding"/>
    <property type="evidence" value="ECO:0007669"/>
    <property type="project" value="UniProtKB-UniRule"/>
</dbReference>
<accession>A0A5B8YCP4</accession>
<name>A0A4Y6PYN6_PERCE</name>
<sequence length="1248" mass="139253">MLEVGSKLVAGRFELVRQLGEGGMGVVYEAIDQRGGGRVALKTVHRLDGRSLYRFKREFRALEDIQHPNLVQLRELHREDDLWFFTMELVKGEDFRTYVARTPKATPIRYNTADLLTTLDSQTERLAFEATLDEPPGVMRTGFDEARLRGGMSQLVDALDALHRAGRVHRDVKPSNVLVTAQGRVVLLDFGLIAEFERIGFRPASRNGFSGTLRYMAPEQASDEEVGPAADLYAVGVMLYEILCGRPPFDGPAVKLMLKKRLGDYVPAVEASSGAPRDLLELCDALMRPDPESRPTAAEVLEVLSVGARSQRARLDAETTSDVFVGRQAELDALEGAWAAVRDEGAVSVIVEGEAGVGKSALVRRFVEQRSVDSEALLLLYGRCYERESVPYKGLDRVVDDLTRFLDGLGDEVEALLDEDIVALARIFPVLSQVRPIYARLNEGLSIRNPREIRRRGFAALKSLLARVAEQRPLMVVIDDLQWADADSLALLSELVDPPDAPRMLLLATRRPGHRSIELPGEVRQLSLSGLQRDEVEALMRSLDDGSVGDEHAWSADALTSETGGHPLFVQQLVQHMAGSTSAKGVGLEEVLWRRINEMPNQARLLIEIVAVAGVPLDVHVLSTALGVGLADGVEIARQAQTAMLLRIADESDEVTVEAYHDRVREAASRFMDPEERRFYHARLAHALEVTELADRRPHLMLRHLEGADEEQRAARFAVQAAEQAAEAMAFERAAELYRQALRIGDYAPSKARDLELELARALSNAGLGLEAAEIYLAAVESVPPDQRLVLERRAAEELMTNGDVERGMSLIDSVLEEICVPQTQSTFATICRVIWLRLVLLLVGLRPRRSEPDAQASQMRQRIDILATLGRRLALIDTLRGFEFQSRELRLALRYGTDHQLAAALATEATYQSSSGTTRGIERGEQVLVQARELAAELQDPWLDHYIAMQWGIICFFADRFRVAVDTLEEAVEWFASESPGDQYLVNSGRLFMMFALRHLGEIRKMSEHYEAYARDARHRNDRLVLTTIGTAANTYWLFAGDPAGATRQLDEADWVPPERSVHLQHWFEFVARAEIAIYEDRALEFWTENRKEIRRLARNPVIWAARATYGEHFWAAGRLHAAAVDGGADPQEHSRHLRRIVRKLAGEDSKMVQLWSRMLEAAAEAIAGDSKATIAALERTITHAEKIEMKICEMAARGRLAEILAQTGNDPVRQARLRAEVDAWMQAEGVGDPQRLLQLYMPGFGS</sequence>
<dbReference type="InterPro" id="IPR017441">
    <property type="entry name" value="Protein_kinase_ATP_BS"/>
</dbReference>
<evidence type="ECO:0000256" key="3">
    <source>
        <dbReference type="ARBA" id="ARBA00022679"/>
    </source>
</evidence>
<dbReference type="Pfam" id="PF13191">
    <property type="entry name" value="AAA_16"/>
    <property type="match status" value="1"/>
</dbReference>
<evidence type="ECO:0000256" key="1">
    <source>
        <dbReference type="ARBA" id="ARBA00010886"/>
    </source>
</evidence>
<evidence type="ECO:0000256" key="6">
    <source>
        <dbReference type="ARBA" id="ARBA00022840"/>
    </source>
</evidence>
<dbReference type="Gene3D" id="1.10.510.10">
    <property type="entry name" value="Transferase(Phosphotransferase) domain 1"/>
    <property type="match status" value="1"/>
</dbReference>
<evidence type="ECO:0000256" key="4">
    <source>
        <dbReference type="ARBA" id="ARBA00022741"/>
    </source>
</evidence>
<dbReference type="CDD" id="cd14014">
    <property type="entry name" value="STKc_PknB_like"/>
    <property type="match status" value="1"/>
</dbReference>
<evidence type="ECO:0000256" key="7">
    <source>
        <dbReference type="PROSITE-ProRule" id="PRU10141"/>
    </source>
</evidence>
<evidence type="ECO:0000259" key="8">
    <source>
        <dbReference type="PROSITE" id="PS50011"/>
    </source>
</evidence>
<dbReference type="SUPFAM" id="SSF52540">
    <property type="entry name" value="P-loop containing nucleoside triphosphate hydrolases"/>
    <property type="match status" value="1"/>
</dbReference>
<proteinExistence type="inferred from homology"/>
<organism evidence="9 10">
    <name type="scientific">Persicimonas caeni</name>
    <dbReference type="NCBI Taxonomy" id="2292766"/>
    <lineage>
        <taxon>Bacteria</taxon>
        <taxon>Deltaproteobacteria</taxon>
        <taxon>Bradymonadales</taxon>
        <taxon>Bradymonadaceae</taxon>
        <taxon>Persicimonas</taxon>
    </lineage>
</organism>
<dbReference type="Gene3D" id="3.30.200.20">
    <property type="entry name" value="Phosphorylase Kinase, domain 1"/>
    <property type="match status" value="1"/>
</dbReference>
<keyword evidence="3" id="KW-0808">Transferase</keyword>
<dbReference type="PANTHER" id="PTHR43671:SF13">
    <property type="entry name" value="SERINE_THREONINE-PROTEIN KINASE NEK2"/>
    <property type="match status" value="1"/>
</dbReference>
<dbReference type="Proteomes" id="UP000315995">
    <property type="component" value="Chromosome"/>
</dbReference>
<dbReference type="InterPro" id="IPR041664">
    <property type="entry name" value="AAA_16"/>
</dbReference>
<dbReference type="EC" id="2.7.11.1" evidence="2"/>
<dbReference type="InterPro" id="IPR011009">
    <property type="entry name" value="Kinase-like_dom_sf"/>
</dbReference>
<dbReference type="RefSeq" id="WP_141199892.1">
    <property type="nucleotide sequence ID" value="NZ_CP041186.1"/>
</dbReference>
<dbReference type="InterPro" id="IPR027417">
    <property type="entry name" value="P-loop_NTPase"/>
</dbReference>
<keyword evidence="4 7" id="KW-0547">Nucleotide-binding</keyword>
<feature type="domain" description="Protein kinase" evidence="8">
    <location>
        <begin position="13"/>
        <end position="306"/>
    </location>
</feature>
<evidence type="ECO:0000313" key="9">
    <source>
        <dbReference type="EMBL" id="QDG53436.1"/>
    </source>
</evidence>
<keyword evidence="6 7" id="KW-0067">ATP-binding</keyword>
<dbReference type="InterPro" id="IPR000719">
    <property type="entry name" value="Prot_kinase_dom"/>
</dbReference>
<feature type="binding site" evidence="7">
    <location>
        <position position="42"/>
    </location>
    <ligand>
        <name>ATP</name>
        <dbReference type="ChEBI" id="CHEBI:30616"/>
    </ligand>
</feature>
<dbReference type="EMBL" id="CP041186">
    <property type="protein sequence ID" value="QDG53436.1"/>
    <property type="molecule type" value="Genomic_DNA"/>
</dbReference>
<accession>A0A4Y6PYN6</accession>
<dbReference type="GO" id="GO:0004674">
    <property type="term" value="F:protein serine/threonine kinase activity"/>
    <property type="evidence" value="ECO:0007669"/>
    <property type="project" value="UniProtKB-EC"/>
</dbReference>
<dbReference type="PROSITE" id="PS00107">
    <property type="entry name" value="PROTEIN_KINASE_ATP"/>
    <property type="match status" value="1"/>
</dbReference>
<comment type="similarity">
    <text evidence="1">Belongs to the protein kinase superfamily. NEK Ser/Thr protein kinase family. NIMA subfamily.</text>
</comment>